<dbReference type="InterPro" id="IPR042197">
    <property type="entry name" value="Apaf_helical"/>
</dbReference>
<proteinExistence type="inferred from homology"/>
<evidence type="ECO:0008006" key="10">
    <source>
        <dbReference type="Google" id="ProtNLM"/>
    </source>
</evidence>
<accession>A0ABU6SI77</accession>
<dbReference type="InterPro" id="IPR027417">
    <property type="entry name" value="P-loop_NTPase"/>
</dbReference>
<feature type="domain" description="Disease resistance protein At4g27190-like leucine-rich repeats" evidence="7">
    <location>
        <begin position="798"/>
        <end position="896"/>
    </location>
</feature>
<feature type="coiled-coil region" evidence="5">
    <location>
        <begin position="29"/>
        <end position="56"/>
    </location>
</feature>
<dbReference type="PRINTS" id="PR00364">
    <property type="entry name" value="DISEASERSIST"/>
</dbReference>
<comment type="caution">
    <text evidence="8">The sequence shown here is derived from an EMBL/GenBank/DDBJ whole genome shotgun (WGS) entry which is preliminary data.</text>
</comment>
<dbReference type="Proteomes" id="UP001341840">
    <property type="component" value="Unassembled WGS sequence"/>
</dbReference>
<evidence type="ECO:0000313" key="9">
    <source>
        <dbReference type="Proteomes" id="UP001341840"/>
    </source>
</evidence>
<protein>
    <recommendedName>
        <fullName evidence="10">AAA+ ATPase domain-containing protein</fullName>
    </recommendedName>
</protein>
<feature type="domain" description="Disease resistance protein At4g27190-like leucine-rich repeats" evidence="7">
    <location>
        <begin position="1024"/>
        <end position="1169"/>
    </location>
</feature>
<organism evidence="8 9">
    <name type="scientific">Stylosanthes scabra</name>
    <dbReference type="NCBI Taxonomy" id="79078"/>
    <lineage>
        <taxon>Eukaryota</taxon>
        <taxon>Viridiplantae</taxon>
        <taxon>Streptophyta</taxon>
        <taxon>Embryophyta</taxon>
        <taxon>Tracheophyta</taxon>
        <taxon>Spermatophyta</taxon>
        <taxon>Magnoliopsida</taxon>
        <taxon>eudicotyledons</taxon>
        <taxon>Gunneridae</taxon>
        <taxon>Pentapetalae</taxon>
        <taxon>rosids</taxon>
        <taxon>fabids</taxon>
        <taxon>Fabales</taxon>
        <taxon>Fabaceae</taxon>
        <taxon>Papilionoideae</taxon>
        <taxon>50 kb inversion clade</taxon>
        <taxon>dalbergioids sensu lato</taxon>
        <taxon>Dalbergieae</taxon>
        <taxon>Pterocarpus clade</taxon>
        <taxon>Stylosanthes</taxon>
    </lineage>
</organism>
<evidence type="ECO:0000256" key="5">
    <source>
        <dbReference type="SAM" id="Coils"/>
    </source>
</evidence>
<gene>
    <name evidence="8" type="ORF">PIB30_052543</name>
</gene>
<reference evidence="8 9" key="1">
    <citation type="journal article" date="2023" name="Plants (Basel)">
        <title>Bridging the Gap: Combining Genomics and Transcriptomics Approaches to Understand Stylosanthes scabra, an Orphan Legume from the Brazilian Caatinga.</title>
        <authorList>
            <person name="Ferreira-Neto J.R.C."/>
            <person name="da Silva M.D."/>
            <person name="Binneck E."/>
            <person name="de Melo N.F."/>
            <person name="da Silva R.H."/>
            <person name="de Melo A.L.T.M."/>
            <person name="Pandolfi V."/>
            <person name="Bustamante F.O."/>
            <person name="Brasileiro-Vidal A.C."/>
            <person name="Benko-Iseppon A.M."/>
        </authorList>
    </citation>
    <scope>NUCLEOTIDE SEQUENCE [LARGE SCALE GENOMIC DNA]</scope>
    <source>
        <tissue evidence="8">Leaves</tissue>
    </source>
</reference>
<dbReference type="Gene3D" id="3.80.10.10">
    <property type="entry name" value="Ribonuclease Inhibitor"/>
    <property type="match status" value="3"/>
</dbReference>
<dbReference type="EMBL" id="JASCZI010060797">
    <property type="protein sequence ID" value="MED6136074.1"/>
    <property type="molecule type" value="Genomic_DNA"/>
</dbReference>
<dbReference type="InterPro" id="IPR050905">
    <property type="entry name" value="Plant_NBS-LRR"/>
</dbReference>
<evidence type="ECO:0000313" key="8">
    <source>
        <dbReference type="EMBL" id="MED6136074.1"/>
    </source>
</evidence>
<dbReference type="PANTHER" id="PTHR33463:SF199">
    <property type="entry name" value="DISEASE RESISTANCE PROTEIN (CC-NBS-LRR CLASS) FAMILY PROTEIN"/>
    <property type="match status" value="1"/>
</dbReference>
<keyword evidence="3" id="KW-0611">Plant defense</keyword>
<keyword evidence="5" id="KW-0175">Coiled coil</keyword>
<evidence type="ECO:0000256" key="4">
    <source>
        <dbReference type="ARBA" id="ARBA00022840"/>
    </source>
</evidence>
<dbReference type="InterPro" id="IPR002182">
    <property type="entry name" value="NB-ARC"/>
</dbReference>
<feature type="domain" description="NB-ARC" evidence="6">
    <location>
        <begin position="148"/>
        <end position="313"/>
    </location>
</feature>
<dbReference type="Pfam" id="PF00931">
    <property type="entry name" value="NB-ARC"/>
    <property type="match status" value="1"/>
</dbReference>
<dbReference type="Pfam" id="PF23247">
    <property type="entry name" value="LRR_RPS2"/>
    <property type="match status" value="2"/>
</dbReference>
<comment type="similarity">
    <text evidence="1">Belongs to the disease resistance NB-LRR family.</text>
</comment>
<dbReference type="Gene3D" id="1.10.8.430">
    <property type="entry name" value="Helical domain of apoptotic protease-activating factors"/>
    <property type="match status" value="1"/>
</dbReference>
<dbReference type="SUPFAM" id="SSF52058">
    <property type="entry name" value="L domain-like"/>
    <property type="match status" value="2"/>
</dbReference>
<keyword evidence="9" id="KW-1185">Reference proteome</keyword>
<dbReference type="InterPro" id="IPR032675">
    <property type="entry name" value="LRR_dom_sf"/>
</dbReference>
<keyword evidence="2" id="KW-0547">Nucleotide-binding</keyword>
<evidence type="ECO:0000259" key="7">
    <source>
        <dbReference type="Pfam" id="PF23247"/>
    </source>
</evidence>
<evidence type="ECO:0000256" key="1">
    <source>
        <dbReference type="ARBA" id="ARBA00008894"/>
    </source>
</evidence>
<evidence type="ECO:0000259" key="6">
    <source>
        <dbReference type="Pfam" id="PF00931"/>
    </source>
</evidence>
<name>A0ABU6SI77_9FABA</name>
<evidence type="ECO:0000256" key="3">
    <source>
        <dbReference type="ARBA" id="ARBA00022821"/>
    </source>
</evidence>
<sequence>MDTIASIASSVALPVLKQLTYVLLYNTYVTKLETEVQKLQREEKEVRHTVEAAKRNGEQVEDTVRDWFSAVHAAIEEAQAFLCQEEKERVGCLDIYSKYTLSQRAINLVDHLSALRQETFDKVSYRCALKCNVSSAARGYEALESRTALLNEIMQALKDSEASMIGVYGMGGAGKTALVKELAWQAETGGSFDVVVTATVTNEPDVRTIRAEIADGLGLKFDELTEVGKACRLRERIRQEQSILVILDDVWGKLDLTEVGVPSGEDHKGCKLLVTSRDLNVLNLMLGVQKVYRLEVLSESESWNLFEKKGGDAAKDDTIQPIAKKVAENCFGLPLSIVTVAEALKNKDLYAWKDALEQLTSFELDGCFYSKVHSAIELSYENLESHELQTFFLLLGSLGNYYSIKDLLAYGWCLGMHKNVDSLADGRNRLYKLIDNLRAASLLLEGERYQVEALRIVRIVAAAIASRTKPFFSMQRNTELKEWPRMDFLKNCQHMFLDWCYINELPEKLECPMLKILQLSSQGNYLKLHDNFFVETRELKVLTLGGLNCTPSLPSSLGLLTNLQALNLCKCMLEDIAVVGELRHLEILSLEKSELIEELPAEIGQLSHLRLLDLTDCSTLRVIPHNLISKLTSLEELYIGNCDIQWEVWVCKNQGNNSSLSDLGSLHHLTSLNIHINDASVFPRDMLALGKLHSYKISIGKGWKSLEVESGFSEASRVFKLNPSMDTRILMDYGIKMLMNRAEDLHLAELKGVKEVLYELNDDGFSMLKHLSIQNCDDILSIIGPIEWAHRDHAFPNLESLSLQNLSNLERICSGPLPAQAFTKLNVVKVKGCHRMEFVFPHSMVKHLSELLEVEICECKFMTKIVAEKIKEQDDGETDKIQFLKMRSLTLDCLPSFLSLSPEPRIDGTNNNNSSSIQLFTEKVEFPNLVTLKLYSINVHKIWDDKLSAQTSFQNLTALTVNGCERLTYLFSYHVAGKLVKLQHLLINSCKLVEHIFSRDGNTGNLCHARKSVPTEMVPIFPNLETLVISEMDNLKSIWPSQLPQNSFGKLKKMEITSCGNILNVFQSHVPDKLLSLDSLDVWYCDALEVVYEIEGGNQEVLDIQLRSLSLGHLPKLKHLLNKDPQGCIRFQNLFMVKVTTCQSLKHVFPLSMAKDLLQLGVLEISDCGVEEIIGSEHGEVGEEQEAPLGLVFPKLGSIKLLNLLELRWFCNENHHFRFPLLNQLYLVECPAMETFSRGILRASILRRIYLTEKGDQWHWEGDLNSTISKIFSKDFQSEPSTS</sequence>
<evidence type="ECO:0000256" key="2">
    <source>
        <dbReference type="ARBA" id="ARBA00022741"/>
    </source>
</evidence>
<dbReference type="Gene3D" id="3.40.50.300">
    <property type="entry name" value="P-loop containing nucleotide triphosphate hydrolases"/>
    <property type="match status" value="1"/>
</dbReference>
<dbReference type="InterPro" id="IPR057135">
    <property type="entry name" value="At4g27190-like_LRR"/>
</dbReference>
<keyword evidence="4" id="KW-0067">ATP-binding</keyword>
<dbReference type="SUPFAM" id="SSF52540">
    <property type="entry name" value="P-loop containing nucleoside triphosphate hydrolases"/>
    <property type="match status" value="1"/>
</dbReference>
<dbReference type="PANTHER" id="PTHR33463">
    <property type="entry name" value="NB-ARC DOMAIN-CONTAINING PROTEIN-RELATED"/>
    <property type="match status" value="1"/>
</dbReference>